<keyword evidence="3" id="KW-1185">Reference proteome</keyword>
<dbReference type="EMBL" id="VIEB01000084">
    <property type="protein sequence ID" value="TQE07558.1"/>
    <property type="molecule type" value="Genomic_DNA"/>
</dbReference>
<proteinExistence type="predicted"/>
<keyword evidence="1" id="KW-0812">Transmembrane</keyword>
<gene>
    <name evidence="2" type="ORF">C1H46_006878</name>
</gene>
<protein>
    <submittedName>
        <fullName evidence="2">Uncharacterized protein</fullName>
    </submittedName>
</protein>
<dbReference type="Proteomes" id="UP000315295">
    <property type="component" value="Unassembled WGS sequence"/>
</dbReference>
<evidence type="ECO:0000313" key="2">
    <source>
        <dbReference type="EMBL" id="TQE07558.1"/>
    </source>
</evidence>
<name>A0A540N927_MALBA</name>
<dbReference type="AlphaFoldDB" id="A0A540N927"/>
<keyword evidence="1" id="KW-0472">Membrane</keyword>
<evidence type="ECO:0000256" key="1">
    <source>
        <dbReference type="SAM" id="Phobius"/>
    </source>
</evidence>
<organism evidence="2 3">
    <name type="scientific">Malus baccata</name>
    <name type="common">Siberian crab apple</name>
    <name type="synonym">Pyrus baccata</name>
    <dbReference type="NCBI Taxonomy" id="106549"/>
    <lineage>
        <taxon>Eukaryota</taxon>
        <taxon>Viridiplantae</taxon>
        <taxon>Streptophyta</taxon>
        <taxon>Embryophyta</taxon>
        <taxon>Tracheophyta</taxon>
        <taxon>Spermatophyta</taxon>
        <taxon>Magnoliopsida</taxon>
        <taxon>eudicotyledons</taxon>
        <taxon>Gunneridae</taxon>
        <taxon>Pentapetalae</taxon>
        <taxon>rosids</taxon>
        <taxon>fabids</taxon>
        <taxon>Rosales</taxon>
        <taxon>Rosaceae</taxon>
        <taxon>Amygdaloideae</taxon>
        <taxon>Maleae</taxon>
        <taxon>Malus</taxon>
    </lineage>
</organism>
<sequence length="163" mass="17566">MVPTTSSSCSRRSMEDVWTDISLSYLSHNSCNTTTTAADDPAAAAFRGIIFQDFLACTSTISSNIEPKQPAAASTVLSLNSGTRSDLEQRLLETTRTTITDPRPLKPNPKLNPLVLVLLLLGLIVWIITLQSSLLATRKGLYMIMIKITMIITTPPTAAGISA</sequence>
<reference evidence="2 3" key="1">
    <citation type="journal article" date="2019" name="G3 (Bethesda)">
        <title>Sequencing of a Wild Apple (Malus baccata) Genome Unravels the Differences Between Cultivated and Wild Apple Species Regarding Disease Resistance and Cold Tolerance.</title>
        <authorList>
            <person name="Chen X."/>
        </authorList>
    </citation>
    <scope>NUCLEOTIDE SEQUENCE [LARGE SCALE GENOMIC DNA]</scope>
    <source>
        <strain evidence="3">cv. Shandingzi</strain>
        <tissue evidence="2">Leaves</tissue>
    </source>
</reference>
<comment type="caution">
    <text evidence="2">The sequence shown here is derived from an EMBL/GenBank/DDBJ whole genome shotgun (WGS) entry which is preliminary data.</text>
</comment>
<accession>A0A540N927</accession>
<evidence type="ECO:0000313" key="3">
    <source>
        <dbReference type="Proteomes" id="UP000315295"/>
    </source>
</evidence>
<feature type="transmembrane region" description="Helical" evidence="1">
    <location>
        <begin position="114"/>
        <end position="137"/>
    </location>
</feature>
<keyword evidence="1" id="KW-1133">Transmembrane helix</keyword>